<evidence type="ECO:0000313" key="2">
    <source>
        <dbReference type="Proteomes" id="UP001150603"/>
    </source>
</evidence>
<organism evidence="1 2">
    <name type="scientific">Linderina macrospora</name>
    <dbReference type="NCBI Taxonomy" id="4868"/>
    <lineage>
        <taxon>Eukaryota</taxon>
        <taxon>Fungi</taxon>
        <taxon>Fungi incertae sedis</taxon>
        <taxon>Zoopagomycota</taxon>
        <taxon>Kickxellomycotina</taxon>
        <taxon>Kickxellomycetes</taxon>
        <taxon>Kickxellales</taxon>
        <taxon>Kickxellaceae</taxon>
        <taxon>Linderina</taxon>
    </lineage>
</organism>
<protein>
    <submittedName>
        <fullName evidence="1">Pheromone-regulated protein prm10</fullName>
    </submittedName>
</protein>
<accession>A0ACC1J3E3</accession>
<evidence type="ECO:0000313" key="1">
    <source>
        <dbReference type="EMBL" id="KAJ1935731.1"/>
    </source>
</evidence>
<gene>
    <name evidence="1" type="primary">PRM10_2</name>
    <name evidence="1" type="ORF">FBU59_005292</name>
</gene>
<proteinExistence type="predicted"/>
<name>A0ACC1J3E3_9FUNG</name>
<dbReference type="EMBL" id="JANBPW010004139">
    <property type="protein sequence ID" value="KAJ1935731.1"/>
    <property type="molecule type" value="Genomic_DNA"/>
</dbReference>
<comment type="caution">
    <text evidence="1">The sequence shown here is derived from an EMBL/GenBank/DDBJ whole genome shotgun (WGS) entry which is preliminary data.</text>
</comment>
<dbReference type="Proteomes" id="UP001150603">
    <property type="component" value="Unassembled WGS sequence"/>
</dbReference>
<sequence length="495" mass="54835">MRAPFSSVNLTQFLPYALSTPGLQSLITSPAISRANSISDMDDWMRRHGPLLDSIAPTPRSADHEKEAAILNAKRKALLDGIQKLLLHQRFLCLLAETMMQYGAPLHHLEDNLSRMARHLCITATFTTLPGLVLISIEDTATFTTETKIIRCPNGYDMHRLELTDRVFRRVSRDKITVEEALSELDQIMSLPPLFAWYWQVLDWGLASWSVCLLAFSGSWWDSLAALILGIIIGCLNLVAGRLKGYTNLFEVSVSILSGFAATIFPNHLCFASVTLSATVVLLPGLVLTTGVIELTSRNMHAGTIRVFYALMLAFIIAFGIELGNNIFVEIFSRPDRVPNMDTGVCSPVSRWYWWLTFPVSICSICLLINVHPRDWHACVIVGGAMFAMFWYMVMYLKLTIIGPVVAAFVLGLVANLWSKVFKHNAYAVMLPGMMILVPGSVGVRGILSMFTDSGSSTQLAVQMIRTSLSIMTGLFASTFVVYPRGKKNSALLTV</sequence>
<reference evidence="1" key="1">
    <citation type="submission" date="2022-07" db="EMBL/GenBank/DDBJ databases">
        <title>Phylogenomic reconstructions and comparative analyses of Kickxellomycotina fungi.</title>
        <authorList>
            <person name="Reynolds N.K."/>
            <person name="Stajich J.E."/>
            <person name="Barry K."/>
            <person name="Grigoriev I.V."/>
            <person name="Crous P."/>
            <person name="Smith M.E."/>
        </authorList>
    </citation>
    <scope>NUCLEOTIDE SEQUENCE</scope>
    <source>
        <strain evidence="1">NRRL 5244</strain>
    </source>
</reference>
<keyword evidence="2" id="KW-1185">Reference proteome</keyword>